<keyword evidence="2" id="KW-0805">Transcription regulation</keyword>
<feature type="compositionally biased region" description="Low complexity" evidence="5">
    <location>
        <begin position="389"/>
        <end position="409"/>
    </location>
</feature>
<dbReference type="SUPFAM" id="SSF57783">
    <property type="entry name" value="Zinc beta-ribbon"/>
    <property type="match status" value="1"/>
</dbReference>
<protein>
    <recommendedName>
        <fullName evidence="6">HTH TFE/IIEalpha-type domain-containing protein</fullName>
    </recommendedName>
</protein>
<sequence>MADLATLLLRTTARAFYPNEHVLVIDALILHSTLSDADLAYALGMNNNTKGLRKLCGRLKEDGLVSVQSRAERRTDGTQSFFPGSQPGQGKERVTYRDWYYLNFHHAIDSIKYRMYRLNKHVESLGAPTTEKKDKICPRCKSQYTDLEAMDNIDFATGTFLCGKCGHELEPVEEETRTNENESMKRLNSQLEKLLRLMQQIDATTVPENDFQTALSKQKPVIRSDANPGQQRTEIVDMPNRNLQSTRGLDIKPERIAVQVQDDAEVKKESEVAEAAARREKEARQNMLPDWIAKSTVSGDITAVGAKEALLRRERDANAGVGLGREESEEKKAVKDDGEDALAEYFKQMEAIKAEEAVKRAEEDEAEEEEEDEDEDDFEDVGGLGNGNGAPTNGTANGVKSSAVSSVVATPNMESSNATDDERDAKRMRVDGPNGGVNGNGRVEEAKSLEGTPAASDEDDDLEFENV</sequence>
<feature type="compositionally biased region" description="Acidic residues" evidence="5">
    <location>
        <begin position="456"/>
        <end position="467"/>
    </location>
</feature>
<dbReference type="SMART" id="SM00531">
    <property type="entry name" value="TFIIE"/>
    <property type="match status" value="1"/>
</dbReference>
<dbReference type="Proteomes" id="UP001337655">
    <property type="component" value="Unassembled WGS sequence"/>
</dbReference>
<feature type="region of interest" description="Disordered" evidence="5">
    <location>
        <begin position="356"/>
        <end position="467"/>
    </location>
</feature>
<dbReference type="InterPro" id="IPR017919">
    <property type="entry name" value="TFIIE/TFIIEa_HTH"/>
</dbReference>
<dbReference type="InterPro" id="IPR039997">
    <property type="entry name" value="TFE"/>
</dbReference>
<dbReference type="Pfam" id="PF02002">
    <property type="entry name" value="TFIIE_alpha"/>
    <property type="match status" value="1"/>
</dbReference>
<evidence type="ECO:0000259" key="6">
    <source>
        <dbReference type="PROSITE" id="PS51344"/>
    </source>
</evidence>
<dbReference type="Gene3D" id="3.30.40.10">
    <property type="entry name" value="Zinc/RING finger domain, C3HC4 (zinc finger)"/>
    <property type="match status" value="1"/>
</dbReference>
<evidence type="ECO:0000256" key="3">
    <source>
        <dbReference type="ARBA" id="ARBA00023163"/>
    </source>
</evidence>
<keyword evidence="8" id="KW-1185">Reference proteome</keyword>
<evidence type="ECO:0000256" key="2">
    <source>
        <dbReference type="ARBA" id="ARBA00023015"/>
    </source>
</evidence>
<evidence type="ECO:0000256" key="1">
    <source>
        <dbReference type="ARBA" id="ARBA00008947"/>
    </source>
</evidence>
<feature type="coiled-coil region" evidence="4">
    <location>
        <begin position="177"/>
        <end position="204"/>
    </location>
</feature>
<organism evidence="7 8">
    <name type="scientific">Saxophila tyrrhenica</name>
    <dbReference type="NCBI Taxonomy" id="1690608"/>
    <lineage>
        <taxon>Eukaryota</taxon>
        <taxon>Fungi</taxon>
        <taxon>Dikarya</taxon>
        <taxon>Ascomycota</taxon>
        <taxon>Pezizomycotina</taxon>
        <taxon>Dothideomycetes</taxon>
        <taxon>Dothideomycetidae</taxon>
        <taxon>Mycosphaerellales</taxon>
        <taxon>Extremaceae</taxon>
        <taxon>Saxophila</taxon>
    </lineage>
</organism>
<dbReference type="RefSeq" id="XP_064663402.1">
    <property type="nucleotide sequence ID" value="XM_064799075.1"/>
</dbReference>
<dbReference type="PANTHER" id="PTHR13097:SF7">
    <property type="entry name" value="GENERAL TRANSCRIPTION FACTOR IIE SUBUNIT 1"/>
    <property type="match status" value="1"/>
</dbReference>
<keyword evidence="4" id="KW-0175">Coiled coil</keyword>
<feature type="domain" description="HTH TFE/IIEalpha-type" evidence="6">
    <location>
        <begin position="5"/>
        <end position="112"/>
    </location>
</feature>
<gene>
    <name evidence="7" type="ORF">LTR77_001815</name>
</gene>
<dbReference type="PANTHER" id="PTHR13097">
    <property type="entry name" value="TRANSCRIPTION INITIATION FACTOR IIE, ALPHA SUBUNIT"/>
    <property type="match status" value="1"/>
</dbReference>
<comment type="caution">
    <text evidence="7">The sequence shown here is derived from an EMBL/GenBank/DDBJ whole genome shotgun (WGS) entry which is preliminary data.</text>
</comment>
<dbReference type="PROSITE" id="PS51344">
    <property type="entry name" value="HTH_TFE_IIE"/>
    <property type="match status" value="1"/>
</dbReference>
<proteinExistence type="inferred from homology"/>
<keyword evidence="3" id="KW-0804">Transcription</keyword>
<dbReference type="GeneID" id="89923162"/>
<name>A0AAV9PLH8_9PEZI</name>
<evidence type="ECO:0000256" key="4">
    <source>
        <dbReference type="SAM" id="Coils"/>
    </source>
</evidence>
<evidence type="ECO:0000256" key="5">
    <source>
        <dbReference type="SAM" id="MobiDB-lite"/>
    </source>
</evidence>
<dbReference type="InterPro" id="IPR024550">
    <property type="entry name" value="TFIIEa/SarR/Rpc3_HTH_dom"/>
</dbReference>
<comment type="similarity">
    <text evidence="1">Belongs to the TFIIE alpha subunit family.</text>
</comment>
<reference evidence="7 8" key="1">
    <citation type="submission" date="2023-08" db="EMBL/GenBank/DDBJ databases">
        <title>Black Yeasts Isolated from many extreme environments.</title>
        <authorList>
            <person name="Coleine C."/>
            <person name="Stajich J.E."/>
            <person name="Selbmann L."/>
        </authorList>
    </citation>
    <scope>NUCLEOTIDE SEQUENCE [LARGE SCALE GENOMIC DNA]</scope>
    <source>
        <strain evidence="7 8">CCFEE 5935</strain>
    </source>
</reference>
<dbReference type="InterPro" id="IPR013083">
    <property type="entry name" value="Znf_RING/FYVE/PHD"/>
</dbReference>
<dbReference type="GO" id="GO:0005673">
    <property type="term" value="C:transcription factor TFIIE complex"/>
    <property type="evidence" value="ECO:0007669"/>
    <property type="project" value="TreeGrafter"/>
</dbReference>
<dbReference type="AlphaFoldDB" id="A0AAV9PLH8"/>
<dbReference type="InterPro" id="IPR002853">
    <property type="entry name" value="TFIIE_asu"/>
</dbReference>
<dbReference type="GO" id="GO:0006367">
    <property type="term" value="P:transcription initiation at RNA polymerase II promoter"/>
    <property type="evidence" value="ECO:0007669"/>
    <property type="project" value="InterPro"/>
</dbReference>
<dbReference type="EMBL" id="JAVRRT010000002">
    <property type="protein sequence ID" value="KAK5174733.1"/>
    <property type="molecule type" value="Genomic_DNA"/>
</dbReference>
<accession>A0AAV9PLH8</accession>
<feature type="compositionally biased region" description="Acidic residues" evidence="5">
    <location>
        <begin position="363"/>
        <end position="380"/>
    </location>
</feature>
<evidence type="ECO:0000313" key="8">
    <source>
        <dbReference type="Proteomes" id="UP001337655"/>
    </source>
</evidence>
<evidence type="ECO:0000313" key="7">
    <source>
        <dbReference type="EMBL" id="KAK5174733.1"/>
    </source>
</evidence>